<dbReference type="AlphaFoldDB" id="A0A382AJZ5"/>
<organism evidence="1">
    <name type="scientific">marine metagenome</name>
    <dbReference type="NCBI Taxonomy" id="408172"/>
    <lineage>
        <taxon>unclassified sequences</taxon>
        <taxon>metagenomes</taxon>
        <taxon>ecological metagenomes</taxon>
    </lineage>
</organism>
<dbReference type="EMBL" id="UINC01025721">
    <property type="protein sequence ID" value="SVB01836.1"/>
    <property type="molecule type" value="Genomic_DNA"/>
</dbReference>
<sequence>MKYFNPIHCALNQPLKSRKHSSNNGLPKLKQLLLMYLKLRFMNCINQAESGHTSKSSYQRNMQKYLITLLTIILLASAASADTLRLNSGESLEGKIRLMDEKTLYLESKLTSQELKIDRADLNIIEFDSSARSFARRVGFGIFYRPNGNEENLSVKNWLSSDDSAELLVGYNSGSQDTFGVELRYSKVFMVEGTNDLYYGAGLGIISKSSDRGTALRFFSGNEFFPRGSPNLGISIELGVLSQQGISNASQGFYNAFAARYYF</sequence>
<proteinExistence type="predicted"/>
<name>A0A382AJZ5_9ZZZZ</name>
<gene>
    <name evidence="1" type="ORF">METZ01_LOCUS154690</name>
</gene>
<accession>A0A382AJZ5</accession>
<reference evidence="1" key="1">
    <citation type="submission" date="2018-05" db="EMBL/GenBank/DDBJ databases">
        <authorList>
            <person name="Lanie J.A."/>
            <person name="Ng W.-L."/>
            <person name="Kazmierczak K.M."/>
            <person name="Andrzejewski T.M."/>
            <person name="Davidsen T.M."/>
            <person name="Wayne K.J."/>
            <person name="Tettelin H."/>
            <person name="Glass J.I."/>
            <person name="Rusch D."/>
            <person name="Podicherti R."/>
            <person name="Tsui H.-C.T."/>
            <person name="Winkler M.E."/>
        </authorList>
    </citation>
    <scope>NUCLEOTIDE SEQUENCE</scope>
</reference>
<protein>
    <submittedName>
        <fullName evidence="1">Uncharacterized protein</fullName>
    </submittedName>
</protein>
<evidence type="ECO:0000313" key="1">
    <source>
        <dbReference type="EMBL" id="SVB01836.1"/>
    </source>
</evidence>